<feature type="compositionally biased region" description="Polar residues" evidence="1">
    <location>
        <begin position="630"/>
        <end position="646"/>
    </location>
</feature>
<dbReference type="InParanoid" id="A0A7J7BXW7"/>
<feature type="compositionally biased region" description="Basic and acidic residues" evidence="1">
    <location>
        <begin position="745"/>
        <end position="755"/>
    </location>
</feature>
<feature type="region of interest" description="Disordered" evidence="1">
    <location>
        <begin position="503"/>
        <end position="550"/>
    </location>
</feature>
<feature type="compositionally biased region" description="Polar residues" evidence="1">
    <location>
        <begin position="122"/>
        <end position="136"/>
    </location>
</feature>
<feature type="compositionally biased region" description="Polar residues" evidence="1">
    <location>
        <begin position="673"/>
        <end position="683"/>
    </location>
</feature>
<dbReference type="AlphaFoldDB" id="A0A7J7BXW7"/>
<evidence type="ECO:0000313" key="3">
    <source>
        <dbReference type="Proteomes" id="UP000593562"/>
    </source>
</evidence>
<comment type="caution">
    <text evidence="2">The sequence shown here is derived from an EMBL/GenBank/DDBJ whole genome shotgun (WGS) entry which is preliminary data.</text>
</comment>
<keyword evidence="3" id="KW-1185">Reference proteome</keyword>
<feature type="compositionally biased region" description="Acidic residues" evidence="1">
    <location>
        <begin position="655"/>
        <end position="672"/>
    </location>
</feature>
<sequence length="1012" mass="112291">MDAYQQPHHHMRPPTPPPSADPHQYHHYQQQQPPPTVPPQGSWYSNQFHYHPSSHSPSTPPQWAPPPPPPPPPPHSDHHPPFSSSYPPPPHHPSYPAPLPSHSNQFPPPPHSRPHLPPQIPQSYPQVNQEWGNSNWGHHHAWDHPAAHNMEVDWAAKARAWASAKAATDDQHPHSQFTPIGRHEEQGRFHEHHPQAVNYPYQDIQQQSILPSNHQQFSVPSAHHRPPMVYMQETSSMNSGASSYPPNGHLPYTAKDGTSHAAFSHQDSFQTSSSVHQQEVPSSYSSVAGKEGIMEQKDQLYTSLASLPNSSAQEGQHLVQPSLPAIYRSVMTEQPFAYDNHTANLSTDLSDQPLDFAPGFNRDRDALMQPGYATHYDSAVILRGMDPVAVVPPINSWAPSVVSGAVYPSIPPVIPSGPQQDPSVSVSGNAIPPLGRFPGPSFQPTLSSAGAPFGLGPGPALNPSPVFPGDAYGSFSERPKKASVPNWLKEEIIKNASVITKSSLEHPKEDTQSIEDEGVDRSFGNGDQADSKSIDSSRSTEEEDEEDYKEAAKTAAINQEIKRVLTEVLLKVTDELLDEIATKVMDEDDLPVEVDQNTPSLNYKVSPPPAPADPIPRAPAKVVVPVEAQDSGTTVISEKPTSSSLGNVLGLANYDSDDDNDDDDDDDGDEEIQNSSEPNSIKNSLLARADNKHLPGYKHDPVENSSLLVDLEEHGTVGKDLQGGLSKSSSLEPRNNKKTGLSELAIDREYREYEHASQGMGDIDFGKAQDGYNSAGSNGILGQEGVKAENPGDNFHTKKSTVNDPHCRETRMRPDEYDRNENKESSYGKDSVKEVERSREVEKQGEHRKRRDEKQLRKEKTNDQNGSKERMKQREAKPGEGSEESESRKRSAHQYTKEDKKEEDRVRRTNPKEGNNKKRESTNSKEEGDARHNLSSVVSRHKRRRSSSISSRGRNSKENSVTHAHDSSDDESDDSKRKLHARRRDSSPSPVRSRRRYNCTRIIFYPLLCMLL</sequence>
<feature type="compositionally biased region" description="Pro residues" evidence="1">
    <location>
        <begin position="58"/>
        <end position="74"/>
    </location>
</feature>
<feature type="region of interest" description="Disordered" evidence="1">
    <location>
        <begin position="248"/>
        <end position="289"/>
    </location>
</feature>
<feature type="region of interest" description="Disordered" evidence="1">
    <location>
        <begin position="1"/>
        <end position="139"/>
    </location>
</feature>
<dbReference type="Proteomes" id="UP000593562">
    <property type="component" value="Unassembled WGS sequence"/>
</dbReference>
<dbReference type="FunCoup" id="A0A7J7BXW7">
    <property type="interactions" value="1083"/>
</dbReference>
<feature type="compositionally biased region" description="Pro residues" evidence="1">
    <location>
        <begin position="86"/>
        <end position="99"/>
    </location>
</feature>
<organism evidence="2 3">
    <name type="scientific">Tripterygium wilfordii</name>
    <name type="common">Thunder God vine</name>
    <dbReference type="NCBI Taxonomy" id="458696"/>
    <lineage>
        <taxon>Eukaryota</taxon>
        <taxon>Viridiplantae</taxon>
        <taxon>Streptophyta</taxon>
        <taxon>Embryophyta</taxon>
        <taxon>Tracheophyta</taxon>
        <taxon>Spermatophyta</taxon>
        <taxon>Magnoliopsida</taxon>
        <taxon>eudicotyledons</taxon>
        <taxon>Gunneridae</taxon>
        <taxon>Pentapetalae</taxon>
        <taxon>rosids</taxon>
        <taxon>fabids</taxon>
        <taxon>Celastrales</taxon>
        <taxon>Celastraceae</taxon>
        <taxon>Tripterygium</taxon>
    </lineage>
</organism>
<accession>A0A7J7BXW7</accession>
<feature type="region of interest" description="Disordered" evidence="1">
    <location>
        <begin position="629"/>
        <end position="683"/>
    </location>
</feature>
<feature type="compositionally biased region" description="Pro residues" evidence="1">
    <location>
        <begin position="106"/>
        <end position="120"/>
    </location>
</feature>
<evidence type="ECO:0000313" key="2">
    <source>
        <dbReference type="EMBL" id="KAF5726723.1"/>
    </source>
</evidence>
<reference evidence="2 3" key="1">
    <citation type="journal article" date="2020" name="Nat. Commun.">
        <title>Genome of Tripterygium wilfordii and identification of cytochrome P450 involved in triptolide biosynthesis.</title>
        <authorList>
            <person name="Tu L."/>
            <person name="Su P."/>
            <person name="Zhang Z."/>
            <person name="Gao L."/>
            <person name="Wang J."/>
            <person name="Hu T."/>
            <person name="Zhou J."/>
            <person name="Zhang Y."/>
            <person name="Zhao Y."/>
            <person name="Liu Y."/>
            <person name="Song Y."/>
            <person name="Tong Y."/>
            <person name="Lu Y."/>
            <person name="Yang J."/>
            <person name="Xu C."/>
            <person name="Jia M."/>
            <person name="Peters R.J."/>
            <person name="Huang L."/>
            <person name="Gao W."/>
        </authorList>
    </citation>
    <scope>NUCLEOTIDE SEQUENCE [LARGE SCALE GENOMIC DNA]</scope>
    <source>
        <strain evidence="3">cv. XIE 37</strain>
        <tissue evidence="2">Leaf</tissue>
    </source>
</reference>
<dbReference type="EMBL" id="JAAARO010000022">
    <property type="protein sequence ID" value="KAF5726723.1"/>
    <property type="molecule type" value="Genomic_DNA"/>
</dbReference>
<feature type="region of interest" description="Disordered" evidence="1">
    <location>
        <begin position="718"/>
        <end position="996"/>
    </location>
</feature>
<protein>
    <submittedName>
        <fullName evidence="2">Cyclin-related putative isoform 2</fullName>
    </submittedName>
</protein>
<proteinExistence type="predicted"/>
<evidence type="ECO:0000256" key="1">
    <source>
        <dbReference type="SAM" id="MobiDB-lite"/>
    </source>
</evidence>
<feature type="region of interest" description="Disordered" evidence="1">
    <location>
        <begin position="593"/>
        <end position="617"/>
    </location>
</feature>
<feature type="compositionally biased region" description="Basic and acidic residues" evidence="1">
    <location>
        <begin position="529"/>
        <end position="540"/>
    </location>
</feature>
<name>A0A7J7BXW7_TRIWF</name>
<feature type="compositionally biased region" description="Polar residues" evidence="1">
    <location>
        <begin position="265"/>
        <end position="286"/>
    </location>
</feature>
<feature type="compositionally biased region" description="Basic and acidic residues" evidence="1">
    <location>
        <begin position="805"/>
        <end position="845"/>
    </location>
</feature>
<feature type="compositionally biased region" description="Basic and acidic residues" evidence="1">
    <location>
        <begin position="852"/>
        <end position="932"/>
    </location>
</feature>
<feature type="compositionally biased region" description="Pro residues" evidence="1">
    <location>
        <begin position="606"/>
        <end position="617"/>
    </location>
</feature>
<gene>
    <name evidence="2" type="ORF">HS088_TW22G00405</name>
</gene>